<feature type="compositionally biased region" description="Low complexity" evidence="2">
    <location>
        <begin position="1297"/>
        <end position="1306"/>
    </location>
</feature>
<reference evidence="4" key="2">
    <citation type="submission" date="2021-04" db="EMBL/GenBank/DDBJ databases">
        <authorList>
            <person name="Podell S."/>
        </authorList>
    </citation>
    <scope>NUCLEOTIDE SEQUENCE</scope>
    <source>
        <strain evidence="4">Hildebrandi</strain>
    </source>
</reference>
<evidence type="ECO:0000259" key="3">
    <source>
        <dbReference type="Pfam" id="PF13764"/>
    </source>
</evidence>
<keyword evidence="1" id="KW-0863">Zinc-finger</keyword>
<feature type="domain" description="E3 ubiquitin ligase UBR4 C-terminal" evidence="3">
    <location>
        <begin position="1312"/>
        <end position="1763"/>
    </location>
</feature>
<protein>
    <submittedName>
        <fullName evidence="4">E3 ubiquitin-protein ligase UBR4-domain containing protein</fullName>
    </submittedName>
</protein>
<feature type="compositionally biased region" description="Basic and acidic residues" evidence="2">
    <location>
        <begin position="450"/>
        <end position="462"/>
    </location>
</feature>
<keyword evidence="1" id="KW-0479">Metal-binding</keyword>
<dbReference type="InterPro" id="IPR045189">
    <property type="entry name" value="UBR4-like"/>
</dbReference>
<evidence type="ECO:0000313" key="4">
    <source>
        <dbReference type="EMBL" id="KAG7367430.1"/>
    </source>
</evidence>
<dbReference type="Proteomes" id="UP000693970">
    <property type="component" value="Unassembled WGS sequence"/>
</dbReference>
<comment type="similarity">
    <text evidence="1">Belongs to the UBR4 family.</text>
</comment>
<name>A0A9K3LRZ6_9STRA</name>
<feature type="region of interest" description="Disordered" evidence="2">
    <location>
        <begin position="1295"/>
        <end position="1319"/>
    </location>
</feature>
<organism evidence="4 5">
    <name type="scientific">Nitzschia inconspicua</name>
    <dbReference type="NCBI Taxonomy" id="303405"/>
    <lineage>
        <taxon>Eukaryota</taxon>
        <taxon>Sar</taxon>
        <taxon>Stramenopiles</taxon>
        <taxon>Ochrophyta</taxon>
        <taxon>Bacillariophyta</taxon>
        <taxon>Bacillariophyceae</taxon>
        <taxon>Bacillariophycidae</taxon>
        <taxon>Bacillariales</taxon>
        <taxon>Bacillariaceae</taxon>
        <taxon>Nitzschia</taxon>
    </lineage>
</organism>
<proteinExistence type="inferred from homology"/>
<dbReference type="InterPro" id="IPR025704">
    <property type="entry name" value="E3_Ub_ligase_UBR4_C"/>
</dbReference>
<feature type="compositionally biased region" description="Basic residues" evidence="2">
    <location>
        <begin position="79"/>
        <end position="90"/>
    </location>
</feature>
<sequence length="1797" mass="198940">MPRTARRPKGKEHKLPLHSMVTSVQSLSRGGSLSLPLLEGLSRRSGESDVIVYELFSQWRAAIRIAHATAFLWKRYRNRHGKKEHQKKHQREKEAAVSALPHPKKRRRGGKRSRETHPIELEVPPIGEKVKNEETLSSTKSILFHKSSHLFLPLKHWLLHSLISASLPERRFACRILAQGCPLDGSSKWTCIELLCSVIYNEKIHLSQESSDIVACIALLKHIVVNVLSSNERIAFCFSPVTGVSIVCDTLWKLSLEARTCDEQASATLRICYCFVDFLHSIVLNGTSESVKQIHQFIWSPSSGEQDGSHPWKGNSCRKHSPLTCLVATYHLWSDLPKNRSMRSYAGLLKRLIDPSVLPDTYSLSGESKVEPNIAADHTNRLSATFTMMKNNSNVNNSKKGDSSETTGHLGNLESPKAPAVPAMLESPPENRSIMESFSRLVGSLYGSSREGRVQNADRDGDTNNEPHTMNETDDEDVDDDEEEDEAKDNDEAGKDDELAEMQVDETERHEEDGDDAEQDSSEEEINQDEDEEIESEDDDEGDDIVEVGYDEDDDEDDDIMIHDDDLPEIEEGLLEIQRDLARREKLTSVLSRGVAQPSIGFKERSQVFLQSAMKVLMIQHPNNLKSSSPTLPPLSLAAESSLLSSVLDIVKPEKKPYDAKICLRRAPTQEEFFRGSLSKNPVSLSMLNHRGSGNQNEPTVGDLRQYIANQLQMADSAFLLELLIANKILDVDLKLRVVNQTLWKDHCILLSNSSTGSTLSSLLGGGRESRAFSSSSGISLMLSSSFARARSSSSSSALTRTDSLDILPPMLITYRLIGVDGEATEDTVTSLNDPEAPSESSSPKEMEELMERQYGNTKVLMQGRGTICLLRSVERDVSNTLRKIRRDDVEWTGNHTRDNFHNSMYAGLSLILCCVKLPSNRRLLLNSQAPTTLLRLLLDVLHALETRKEGNGSQSNRTAKGLQELIEVLASDISRISEGGSDAGNKEDEGNIEDEALTLRLLIEGIEASSLSPPLRNIIAKLLPYLTYGKSKLSKELASEFMKHVDTKKIGDYESEEDMVGGSVLMDTFIHASSSLPANEVCDALRSELVSCGFVERIVHFILQHSPTDPPHWSAALWPTGSHLTKQKQKMLNAQWIEYSKMLGLKSCFDILVGLSKRHQETQMLIGNFSHGKKKFLLLCHWLEATSDSATVSIKKLALLAETLLDHLVECDTTVSDQIRVFRMTTRNRKKEIAKERRNHALKRMTKFSITPQSITASNETRLAGQGTSNVVRDTASSLLSPVLGLFNSPIGQTHSSESNLTSSSIGNKKKLLGNESSKPSWMEEMENLEDESGLVCSVCQEGVNSQPDSLLGLYCYVKRVTLPSADSRLNIDGTTLLTILPSKLPVSLEDRTLTVQWYQSGKAAGDDLKEVAKASILNRRRDSSYTTTVSALNAIHVTCHAKARQADRSHPKAPKSEWEGATLRNSRVNCNVILPLVSARSSKVPLGIIEQSLTEHQVAIANLLGARPKSNLWTVLHDVRLLLLRMAYGEALNTDCGGGSLLSNLQLLFYQFSMAKTFESEAQVDSPASSVHARALSSGFLAACDIVSAEDYNAVCAPSLIRAIADSSVMAALTCILFHNNKDDYSLGSESTHTHLNRWVGSKELFLRGLLYCAGCRHALGIYDSGCLSGRNSSAKQAKSAAFVEWDSNQDTSCPAASSLATRSGRCEKSDRATVEDFANVIRPFVIMYAIMDQLSSDFSPDLDDEAIEESANRLSQTIQSCYRSKNIYDLFQRADVTLSESEIMKELQRGMTSA</sequence>
<dbReference type="PANTHER" id="PTHR21725:SF1">
    <property type="entry name" value="E3 UBIQUITIN-PROTEIN LIGASE UBR4"/>
    <property type="match status" value="1"/>
</dbReference>
<comment type="caution">
    <text evidence="4">The sequence shown here is derived from an EMBL/GenBank/DDBJ whole genome shotgun (WGS) entry which is preliminary data.</text>
</comment>
<evidence type="ECO:0000256" key="1">
    <source>
        <dbReference type="PROSITE-ProRule" id="PRU01388"/>
    </source>
</evidence>
<gene>
    <name evidence="4" type="ORF">IV203_030101</name>
</gene>
<feature type="region of interest" description="Disordered" evidence="2">
    <location>
        <begin position="391"/>
        <end position="427"/>
    </location>
</feature>
<dbReference type="EMBL" id="JAGRRH010000007">
    <property type="protein sequence ID" value="KAG7367430.1"/>
    <property type="molecule type" value="Genomic_DNA"/>
</dbReference>
<evidence type="ECO:0000256" key="2">
    <source>
        <dbReference type="SAM" id="MobiDB-lite"/>
    </source>
</evidence>
<accession>A0A9K3LRZ6</accession>
<keyword evidence="1" id="KW-0862">Zinc</keyword>
<reference evidence="4" key="1">
    <citation type="journal article" date="2021" name="Sci. Rep.">
        <title>Diploid genomic architecture of Nitzschia inconspicua, an elite biomass production diatom.</title>
        <authorList>
            <person name="Oliver A."/>
            <person name="Podell S."/>
            <person name="Pinowska A."/>
            <person name="Traller J.C."/>
            <person name="Smith S.R."/>
            <person name="McClure R."/>
            <person name="Beliaev A."/>
            <person name="Bohutskyi P."/>
            <person name="Hill E.A."/>
            <person name="Rabines A."/>
            <person name="Zheng H."/>
            <person name="Allen L.Z."/>
            <person name="Kuo A."/>
            <person name="Grigoriev I.V."/>
            <person name="Allen A.E."/>
            <person name="Hazlebeck D."/>
            <person name="Allen E.E."/>
        </authorList>
    </citation>
    <scope>NUCLEOTIDE SEQUENCE</scope>
    <source>
        <strain evidence="4">Hildebrandi</strain>
    </source>
</reference>
<feature type="compositionally biased region" description="Basic residues" evidence="2">
    <location>
        <begin position="102"/>
        <end position="111"/>
    </location>
</feature>
<keyword evidence="5" id="KW-1185">Reference proteome</keyword>
<dbReference type="PANTHER" id="PTHR21725">
    <property type="entry name" value="E3 UBIQUITIN-PROTEIN LIGASE UBR4"/>
    <property type="match status" value="1"/>
</dbReference>
<feature type="domain" description="E3 ubiquitin ligase UBR4 C-terminal" evidence="3">
    <location>
        <begin position="721"/>
        <end position="1247"/>
    </location>
</feature>
<dbReference type="PROSITE" id="PS52043">
    <property type="entry name" value="UBR4_E3"/>
    <property type="match status" value="1"/>
</dbReference>
<dbReference type="GO" id="GO:0008270">
    <property type="term" value="F:zinc ion binding"/>
    <property type="evidence" value="ECO:0007669"/>
    <property type="project" value="UniProtKB-KW"/>
</dbReference>
<feature type="region of interest" description="UBR4 E3 catalytic module" evidence="1">
    <location>
        <begin position="1144"/>
        <end position="1797"/>
    </location>
</feature>
<feature type="compositionally biased region" description="Acidic residues" evidence="2">
    <location>
        <begin position="513"/>
        <end position="558"/>
    </location>
</feature>
<dbReference type="Pfam" id="PF13764">
    <property type="entry name" value="E3_UbLigase_R4"/>
    <property type="match status" value="2"/>
</dbReference>
<dbReference type="OrthoDB" id="30336at2759"/>
<feature type="compositionally biased region" description="Acidic residues" evidence="2">
    <location>
        <begin position="472"/>
        <end position="489"/>
    </location>
</feature>
<feature type="region of interest" description="Disordered" evidence="2">
    <location>
        <begin position="446"/>
        <end position="558"/>
    </location>
</feature>
<evidence type="ECO:0000313" key="5">
    <source>
        <dbReference type="Proteomes" id="UP000693970"/>
    </source>
</evidence>
<feature type="region of interest" description="Disordered" evidence="2">
    <location>
        <begin position="827"/>
        <end position="847"/>
    </location>
</feature>
<feature type="region of interest" description="Disordered" evidence="2">
    <location>
        <begin position="79"/>
        <end position="117"/>
    </location>
</feature>